<evidence type="ECO:0000256" key="1">
    <source>
        <dbReference type="SAM" id="MobiDB-lite"/>
    </source>
</evidence>
<protein>
    <submittedName>
        <fullName evidence="2">Uncharacterized protein</fullName>
    </submittedName>
</protein>
<reference evidence="2" key="2">
    <citation type="submission" date="2023-05" db="EMBL/GenBank/DDBJ databases">
        <authorList>
            <consortium name="Lawrence Berkeley National Laboratory"/>
            <person name="Steindorff A."/>
            <person name="Hensen N."/>
            <person name="Bonometti L."/>
            <person name="Westerberg I."/>
            <person name="Brannstrom I.O."/>
            <person name="Guillou S."/>
            <person name="Cros-Aarteil S."/>
            <person name="Calhoun S."/>
            <person name="Haridas S."/>
            <person name="Kuo A."/>
            <person name="Mondo S."/>
            <person name="Pangilinan J."/>
            <person name="Riley R."/>
            <person name="Labutti K."/>
            <person name="Andreopoulos B."/>
            <person name="Lipzen A."/>
            <person name="Chen C."/>
            <person name="Yanf M."/>
            <person name="Daum C."/>
            <person name="Ng V."/>
            <person name="Clum A."/>
            <person name="Ohm R."/>
            <person name="Martin F."/>
            <person name="Silar P."/>
            <person name="Natvig D."/>
            <person name="Lalanne C."/>
            <person name="Gautier V."/>
            <person name="Ament-Velasquez S.L."/>
            <person name="Kruys A."/>
            <person name="Hutchinson M.I."/>
            <person name="Powell A.J."/>
            <person name="Barry K."/>
            <person name="Miller A.N."/>
            <person name="Grigoriev I.V."/>
            <person name="Debuchy R."/>
            <person name="Gladieux P."/>
            <person name="Thoren M.H."/>
            <person name="Johannesson H."/>
        </authorList>
    </citation>
    <scope>NUCLEOTIDE SEQUENCE</scope>
    <source>
        <strain evidence="2">CBS 123565</strain>
    </source>
</reference>
<feature type="compositionally biased region" description="Polar residues" evidence="1">
    <location>
        <begin position="73"/>
        <end position="86"/>
    </location>
</feature>
<dbReference type="AlphaFoldDB" id="A0AAN6ZBW5"/>
<organism evidence="2 3">
    <name type="scientific">Trichocladium antarcticum</name>
    <dbReference type="NCBI Taxonomy" id="1450529"/>
    <lineage>
        <taxon>Eukaryota</taxon>
        <taxon>Fungi</taxon>
        <taxon>Dikarya</taxon>
        <taxon>Ascomycota</taxon>
        <taxon>Pezizomycotina</taxon>
        <taxon>Sordariomycetes</taxon>
        <taxon>Sordariomycetidae</taxon>
        <taxon>Sordariales</taxon>
        <taxon>Chaetomiaceae</taxon>
        <taxon>Trichocladium</taxon>
    </lineage>
</organism>
<reference evidence="2" key="1">
    <citation type="journal article" date="2023" name="Mol. Phylogenet. Evol.">
        <title>Genome-scale phylogeny and comparative genomics of the fungal order Sordariales.</title>
        <authorList>
            <person name="Hensen N."/>
            <person name="Bonometti L."/>
            <person name="Westerberg I."/>
            <person name="Brannstrom I.O."/>
            <person name="Guillou S."/>
            <person name="Cros-Aarteil S."/>
            <person name="Calhoun S."/>
            <person name="Haridas S."/>
            <person name="Kuo A."/>
            <person name="Mondo S."/>
            <person name="Pangilinan J."/>
            <person name="Riley R."/>
            <person name="LaButti K."/>
            <person name="Andreopoulos B."/>
            <person name="Lipzen A."/>
            <person name="Chen C."/>
            <person name="Yan M."/>
            <person name="Daum C."/>
            <person name="Ng V."/>
            <person name="Clum A."/>
            <person name="Steindorff A."/>
            <person name="Ohm R.A."/>
            <person name="Martin F."/>
            <person name="Silar P."/>
            <person name="Natvig D.O."/>
            <person name="Lalanne C."/>
            <person name="Gautier V."/>
            <person name="Ament-Velasquez S.L."/>
            <person name="Kruys A."/>
            <person name="Hutchinson M.I."/>
            <person name="Powell A.J."/>
            <person name="Barry K."/>
            <person name="Miller A.N."/>
            <person name="Grigoriev I.V."/>
            <person name="Debuchy R."/>
            <person name="Gladieux P."/>
            <person name="Hiltunen Thoren M."/>
            <person name="Johannesson H."/>
        </authorList>
    </citation>
    <scope>NUCLEOTIDE SEQUENCE</scope>
    <source>
        <strain evidence="2">CBS 123565</strain>
    </source>
</reference>
<evidence type="ECO:0000313" key="3">
    <source>
        <dbReference type="Proteomes" id="UP001304895"/>
    </source>
</evidence>
<sequence length="167" mass="18474">MPLLGPTRPWATIVPARNPYTVAARNIDYVQSLYRCRERTPHLQIPTAEPRTAGSSRRLGGFCPATRPVKTACSQHQRTKLSQDGLVSSGRRHPAESGDAGQAPRRHDHGARMRQLVVARGWCPSFSDSLHLSIGNYTELQTGACHTPRFGFEKPLDSLINLLLLLV</sequence>
<feature type="region of interest" description="Disordered" evidence="1">
    <location>
        <begin position="73"/>
        <end position="109"/>
    </location>
</feature>
<gene>
    <name evidence="2" type="ORF">BT67DRAFT_83638</name>
</gene>
<name>A0AAN6ZBW5_9PEZI</name>
<proteinExistence type="predicted"/>
<keyword evidence="3" id="KW-1185">Reference proteome</keyword>
<comment type="caution">
    <text evidence="2">The sequence shown here is derived from an EMBL/GenBank/DDBJ whole genome shotgun (WGS) entry which is preliminary data.</text>
</comment>
<dbReference type="EMBL" id="MU853418">
    <property type="protein sequence ID" value="KAK4132246.1"/>
    <property type="molecule type" value="Genomic_DNA"/>
</dbReference>
<accession>A0AAN6ZBW5</accession>
<dbReference type="Proteomes" id="UP001304895">
    <property type="component" value="Unassembled WGS sequence"/>
</dbReference>
<evidence type="ECO:0000313" key="2">
    <source>
        <dbReference type="EMBL" id="KAK4132246.1"/>
    </source>
</evidence>